<name>A0A366LE98_9ACTN</name>
<proteinExistence type="predicted"/>
<protein>
    <submittedName>
        <fullName evidence="1">Uncharacterized protein</fullName>
    </submittedName>
</protein>
<dbReference type="EMBL" id="QMEY01000067">
    <property type="protein sequence ID" value="RBQ11604.1"/>
    <property type="molecule type" value="Genomic_DNA"/>
</dbReference>
<organism evidence="1 2">
    <name type="scientific">Spongiactinospora rosea</name>
    <dbReference type="NCBI Taxonomy" id="2248750"/>
    <lineage>
        <taxon>Bacteria</taxon>
        <taxon>Bacillati</taxon>
        <taxon>Actinomycetota</taxon>
        <taxon>Actinomycetes</taxon>
        <taxon>Streptosporangiales</taxon>
        <taxon>Streptosporangiaceae</taxon>
        <taxon>Spongiactinospora</taxon>
    </lineage>
</organism>
<evidence type="ECO:0000313" key="1">
    <source>
        <dbReference type="EMBL" id="RBQ11604.1"/>
    </source>
</evidence>
<dbReference type="AlphaFoldDB" id="A0A366LE98"/>
<gene>
    <name evidence="1" type="ORF">DP939_45200</name>
</gene>
<dbReference type="Proteomes" id="UP000253303">
    <property type="component" value="Unassembled WGS sequence"/>
</dbReference>
<evidence type="ECO:0000313" key="2">
    <source>
        <dbReference type="Proteomes" id="UP000253303"/>
    </source>
</evidence>
<keyword evidence="2" id="KW-1185">Reference proteome</keyword>
<comment type="caution">
    <text evidence="1">The sequence shown here is derived from an EMBL/GenBank/DDBJ whole genome shotgun (WGS) entry which is preliminary data.</text>
</comment>
<accession>A0A366LE98</accession>
<reference evidence="1 2" key="1">
    <citation type="submission" date="2018-06" db="EMBL/GenBank/DDBJ databases">
        <title>Sphaerisporangium craniellae sp. nov., isolated from a marine sponge in the South China Sea.</title>
        <authorList>
            <person name="Li L."/>
        </authorList>
    </citation>
    <scope>NUCLEOTIDE SEQUENCE [LARGE SCALE GENOMIC DNA]</scope>
    <source>
        <strain evidence="1 2">LHW63015</strain>
    </source>
</reference>
<sequence length="223" mass="24686">MARMPPVTEPSKTEQFAEDARLHHPADEHWTHTQIFSYSELLRDRYDSPLYVGVNGRPAILLCLSGQMRADLGGLGELIRRTGAELFLQGHRFGRYGMVRAVLELPERDLIFETPLTLAHGDVQEFVSAGYQNEAVELHLAHTNDARSQRFTCQAAGIRPIVDAVLDAVRGLDHPTTPAEQAAPVAEMEARFPEISDGLSGRTRIRLTVTGPADDAVTVETYN</sequence>